<sequence length="250" mass="27137">MARKPLMAGNWKMNKLPSEAADFFPEFLELSKWQKEQVDVVFAVPATHLDRLLDIGEESGISFAPQNVHWESAGAFTGEISIPMIQDLGLNYALVGHSERRQYFAETDETVANKVGTLLSAKMTPIICVGETQVERESDKTVEVITRQIKSFASKLTGGDFVVAYEPVWAIGTGLTASQEQAQDVHALIRRLLKEEIGEQADTVRILYGGSAKPANISGLLAQDDIDGALVGGASLKPADFAAMVQAAMK</sequence>
<feature type="active site" description="Electrophile" evidence="7">
    <location>
        <position position="97"/>
    </location>
</feature>
<name>A0A1Y6B3X8_9BACT</name>
<dbReference type="InterPro" id="IPR022896">
    <property type="entry name" value="TrioseP_Isoase_bac/euk"/>
</dbReference>
<dbReference type="RefSeq" id="WP_132314525.1">
    <property type="nucleotide sequence ID" value="NZ_FWZT01000001.1"/>
</dbReference>
<proteinExistence type="inferred from homology"/>
<dbReference type="InterPro" id="IPR013785">
    <property type="entry name" value="Aldolase_TIM"/>
</dbReference>
<accession>A0A1Y6B3X8</accession>
<feature type="binding site" evidence="7">
    <location>
        <begin position="10"/>
        <end position="12"/>
    </location>
    <ligand>
        <name>substrate</name>
    </ligand>
</feature>
<keyword evidence="3 7" id="KW-0312">Gluconeogenesis</keyword>
<dbReference type="NCBIfam" id="TIGR00419">
    <property type="entry name" value="tim"/>
    <property type="match status" value="1"/>
</dbReference>
<comment type="pathway">
    <text evidence="1 7 8">Carbohydrate degradation; glycolysis; D-glyceraldehyde 3-phosphate from glycerone phosphate: step 1/1.</text>
</comment>
<reference evidence="10" key="1">
    <citation type="submission" date="2017-04" db="EMBL/GenBank/DDBJ databases">
        <authorList>
            <person name="Varghese N."/>
            <person name="Submissions S."/>
        </authorList>
    </citation>
    <scope>NUCLEOTIDE SEQUENCE [LARGE SCALE GENOMIC DNA]</scope>
    <source>
        <strain evidence="10">RKEM611</strain>
    </source>
</reference>
<evidence type="ECO:0000256" key="5">
    <source>
        <dbReference type="ARBA" id="ARBA00023152"/>
    </source>
</evidence>
<dbReference type="UniPathway" id="UPA00109">
    <property type="reaction ID" value="UER00189"/>
</dbReference>
<feature type="active site" description="Proton acceptor" evidence="7">
    <location>
        <position position="166"/>
    </location>
</feature>
<dbReference type="STRING" id="1513793.SAMN06296036_101359"/>
<comment type="catalytic activity">
    <reaction evidence="7 8">
        <text>D-glyceraldehyde 3-phosphate = dihydroxyacetone phosphate</text>
        <dbReference type="Rhea" id="RHEA:18585"/>
        <dbReference type="ChEBI" id="CHEBI:57642"/>
        <dbReference type="ChEBI" id="CHEBI:59776"/>
        <dbReference type="EC" id="5.3.1.1"/>
    </reaction>
</comment>
<dbReference type="GO" id="GO:0005829">
    <property type="term" value="C:cytosol"/>
    <property type="evidence" value="ECO:0007669"/>
    <property type="project" value="TreeGrafter"/>
</dbReference>
<dbReference type="PROSITE" id="PS00171">
    <property type="entry name" value="TIM_1"/>
    <property type="match status" value="1"/>
</dbReference>
<dbReference type="GO" id="GO:0006094">
    <property type="term" value="P:gluconeogenesis"/>
    <property type="evidence" value="ECO:0007669"/>
    <property type="project" value="UniProtKB-UniRule"/>
</dbReference>
<evidence type="ECO:0000256" key="3">
    <source>
        <dbReference type="ARBA" id="ARBA00022432"/>
    </source>
</evidence>
<dbReference type="InterPro" id="IPR020861">
    <property type="entry name" value="Triosephosphate_isomerase_AS"/>
</dbReference>
<dbReference type="Pfam" id="PF00121">
    <property type="entry name" value="TIM"/>
    <property type="match status" value="1"/>
</dbReference>
<keyword evidence="10" id="KW-1185">Reference proteome</keyword>
<comment type="pathway">
    <text evidence="7 8">Carbohydrate biosynthesis; gluconeogenesis.</text>
</comment>
<dbReference type="SUPFAM" id="SSF51351">
    <property type="entry name" value="Triosephosphate isomerase (TIM)"/>
    <property type="match status" value="1"/>
</dbReference>
<comment type="function">
    <text evidence="7">Involved in the gluconeogenesis. Catalyzes stereospecifically the conversion of dihydroxyacetone phosphate (DHAP) to D-glyceraldehyde-3-phosphate (G3P).</text>
</comment>
<dbReference type="CDD" id="cd00311">
    <property type="entry name" value="TIM"/>
    <property type="match status" value="1"/>
</dbReference>
<evidence type="ECO:0000313" key="10">
    <source>
        <dbReference type="Proteomes" id="UP000192907"/>
    </source>
</evidence>
<dbReference type="PANTHER" id="PTHR21139:SF42">
    <property type="entry name" value="TRIOSEPHOSPHATE ISOMERASE"/>
    <property type="match status" value="1"/>
</dbReference>
<gene>
    <name evidence="7" type="primary">tpiA</name>
    <name evidence="9" type="ORF">SAMN06296036_101359</name>
</gene>
<dbReference type="UniPathway" id="UPA00138"/>
<evidence type="ECO:0000256" key="7">
    <source>
        <dbReference type="HAMAP-Rule" id="MF_00147"/>
    </source>
</evidence>
<dbReference type="PROSITE" id="PS51440">
    <property type="entry name" value="TIM_2"/>
    <property type="match status" value="1"/>
</dbReference>
<comment type="subcellular location">
    <subcellularLocation>
        <location evidence="7 8">Cytoplasm</location>
    </subcellularLocation>
</comment>
<evidence type="ECO:0000256" key="1">
    <source>
        <dbReference type="ARBA" id="ARBA00004680"/>
    </source>
</evidence>
<feature type="binding site" evidence="7">
    <location>
        <position position="211"/>
    </location>
    <ligand>
        <name>substrate</name>
    </ligand>
</feature>
<dbReference type="InterPro" id="IPR000652">
    <property type="entry name" value="Triosephosphate_isomerase"/>
</dbReference>
<dbReference type="GO" id="GO:0046166">
    <property type="term" value="P:glyceraldehyde-3-phosphate biosynthetic process"/>
    <property type="evidence" value="ECO:0007669"/>
    <property type="project" value="TreeGrafter"/>
</dbReference>
<protein>
    <recommendedName>
        <fullName evidence="7 8">Triosephosphate isomerase</fullName>
        <shortName evidence="7">TIM</shortName>
        <shortName evidence="7">TPI</shortName>
        <ecNumber evidence="7 8">5.3.1.1</ecNumber>
    </recommendedName>
    <alternativeName>
        <fullName evidence="7">Triose-phosphate isomerase</fullName>
    </alternativeName>
</protein>
<organism evidence="9 10">
    <name type="scientific">Pseudobacteriovorax antillogorgiicola</name>
    <dbReference type="NCBI Taxonomy" id="1513793"/>
    <lineage>
        <taxon>Bacteria</taxon>
        <taxon>Pseudomonadati</taxon>
        <taxon>Bdellovibrionota</taxon>
        <taxon>Oligoflexia</taxon>
        <taxon>Oligoflexales</taxon>
        <taxon>Pseudobacteriovoracaceae</taxon>
        <taxon>Pseudobacteriovorax</taxon>
    </lineage>
</organism>
<dbReference type="OrthoDB" id="882088at2"/>
<dbReference type="EMBL" id="FWZT01000001">
    <property type="protein sequence ID" value="SME90378.1"/>
    <property type="molecule type" value="Genomic_DNA"/>
</dbReference>
<evidence type="ECO:0000256" key="2">
    <source>
        <dbReference type="ARBA" id="ARBA00007422"/>
    </source>
</evidence>
<dbReference type="GO" id="GO:0006096">
    <property type="term" value="P:glycolytic process"/>
    <property type="evidence" value="ECO:0007669"/>
    <property type="project" value="UniProtKB-UniRule"/>
</dbReference>
<dbReference type="FunFam" id="3.20.20.70:FF:000016">
    <property type="entry name" value="Triosephosphate isomerase"/>
    <property type="match status" value="1"/>
</dbReference>
<comment type="similarity">
    <text evidence="2 7 8">Belongs to the triosephosphate isomerase family.</text>
</comment>
<dbReference type="EC" id="5.3.1.1" evidence="7 8"/>
<dbReference type="PANTHER" id="PTHR21139">
    <property type="entry name" value="TRIOSEPHOSPHATE ISOMERASE"/>
    <property type="match status" value="1"/>
</dbReference>
<dbReference type="InterPro" id="IPR035990">
    <property type="entry name" value="TIM_sf"/>
</dbReference>
<feature type="binding site" evidence="7">
    <location>
        <begin position="232"/>
        <end position="233"/>
    </location>
    <ligand>
        <name>substrate</name>
    </ligand>
</feature>
<dbReference type="GO" id="GO:0004807">
    <property type="term" value="F:triose-phosphate isomerase activity"/>
    <property type="evidence" value="ECO:0007669"/>
    <property type="project" value="UniProtKB-UniRule"/>
</dbReference>
<dbReference type="Gene3D" id="3.20.20.70">
    <property type="entry name" value="Aldolase class I"/>
    <property type="match status" value="1"/>
</dbReference>
<keyword evidence="4 7" id="KW-0963">Cytoplasm</keyword>
<feature type="binding site" evidence="7">
    <location>
        <position position="172"/>
    </location>
    <ligand>
        <name>substrate</name>
    </ligand>
</feature>
<dbReference type="AlphaFoldDB" id="A0A1Y6B3X8"/>
<dbReference type="GO" id="GO:0019563">
    <property type="term" value="P:glycerol catabolic process"/>
    <property type="evidence" value="ECO:0007669"/>
    <property type="project" value="TreeGrafter"/>
</dbReference>
<keyword evidence="6 7" id="KW-0413">Isomerase</keyword>
<evidence type="ECO:0000256" key="6">
    <source>
        <dbReference type="ARBA" id="ARBA00023235"/>
    </source>
</evidence>
<evidence type="ECO:0000256" key="4">
    <source>
        <dbReference type="ARBA" id="ARBA00022490"/>
    </source>
</evidence>
<evidence type="ECO:0000313" key="9">
    <source>
        <dbReference type="EMBL" id="SME90378.1"/>
    </source>
</evidence>
<keyword evidence="5 7" id="KW-0324">Glycolysis</keyword>
<comment type="subunit">
    <text evidence="7 8">Homodimer.</text>
</comment>
<dbReference type="HAMAP" id="MF_00147_B">
    <property type="entry name" value="TIM_B"/>
    <property type="match status" value="1"/>
</dbReference>
<evidence type="ECO:0000256" key="8">
    <source>
        <dbReference type="RuleBase" id="RU363013"/>
    </source>
</evidence>
<dbReference type="Proteomes" id="UP000192907">
    <property type="component" value="Unassembled WGS sequence"/>
</dbReference>